<reference evidence="6 7" key="1">
    <citation type="submission" date="2016-10" db="EMBL/GenBank/DDBJ databases">
        <title>Rodentibacter gen. nov. and new species.</title>
        <authorList>
            <person name="Christensen H."/>
        </authorList>
    </citation>
    <scope>NUCLEOTIDE SEQUENCE [LARGE SCALE GENOMIC DNA]</scope>
    <source>
        <strain evidence="6 7">1998236014</strain>
    </source>
</reference>
<dbReference type="InterPro" id="IPR005261">
    <property type="entry name" value="YohK-like"/>
</dbReference>
<gene>
    <name evidence="6" type="ORF">BKG89_05505</name>
</gene>
<accession>A0ABX3KXK1</accession>
<dbReference type="RefSeq" id="WP_077463182.1">
    <property type="nucleotide sequence ID" value="NZ_MLAA01000023.1"/>
</dbReference>
<dbReference type="EMBL" id="MLAA01000023">
    <property type="protein sequence ID" value="OOF69778.1"/>
    <property type="molecule type" value="Genomic_DNA"/>
</dbReference>
<evidence type="ECO:0000313" key="7">
    <source>
        <dbReference type="Proteomes" id="UP000188820"/>
    </source>
</evidence>
<sequence>MNNYSIYVYTFLTIFIFYLTIQINKHLKSTLFNSFILTVLILIGILLIGNIPYSTYLQGNAPLNNLLSLSIVALALPLYEQLPQIRKHWKIILLVTSFSSLFSMLSVGLLAVIFGANAELVAVLLPKSITTPIAMEVAVNLGSIPALAAASVVIAGLQGSLLGYFILQKIGIRHTQAIGLSMGAVSHVLGTVACMEKSLKAGCYGSISLVLCGIMSAALAPFVFKFISLLF</sequence>
<feature type="transmembrane region" description="Helical" evidence="5">
    <location>
        <begin position="144"/>
        <end position="167"/>
    </location>
</feature>
<evidence type="ECO:0000313" key="6">
    <source>
        <dbReference type="EMBL" id="OOF69778.1"/>
    </source>
</evidence>
<keyword evidence="4 5" id="KW-0472">Membrane</keyword>
<dbReference type="PANTHER" id="PTHR30249:SF0">
    <property type="entry name" value="PLASTIDAL GLYCOLATE_GLYCERATE TRANSLOCATOR 1, CHLOROPLASTIC"/>
    <property type="match status" value="1"/>
</dbReference>
<dbReference type="PANTHER" id="PTHR30249">
    <property type="entry name" value="PUTATIVE SEROTONIN TRANSPORTER"/>
    <property type="match status" value="1"/>
</dbReference>
<evidence type="ECO:0000256" key="1">
    <source>
        <dbReference type="ARBA" id="ARBA00004141"/>
    </source>
</evidence>
<feature type="transmembrane region" description="Helical" evidence="5">
    <location>
        <begin position="6"/>
        <end position="23"/>
    </location>
</feature>
<comment type="subcellular location">
    <subcellularLocation>
        <location evidence="1">Membrane</location>
        <topology evidence="1">Multi-pass membrane protein</topology>
    </subcellularLocation>
</comment>
<dbReference type="NCBIfam" id="TIGR00659">
    <property type="entry name" value="CidB/LrgB family autolysis modulator"/>
    <property type="match status" value="1"/>
</dbReference>
<keyword evidence="2 5" id="KW-0812">Transmembrane</keyword>
<name>A0ABX3KXK1_9PAST</name>
<dbReference type="Proteomes" id="UP000188820">
    <property type="component" value="Unassembled WGS sequence"/>
</dbReference>
<dbReference type="Pfam" id="PF04172">
    <property type="entry name" value="LrgB"/>
    <property type="match status" value="1"/>
</dbReference>
<proteinExistence type="predicted"/>
<feature type="transmembrane region" description="Helical" evidence="5">
    <location>
        <begin position="61"/>
        <end position="79"/>
    </location>
</feature>
<comment type="caution">
    <text evidence="6">The sequence shown here is derived from an EMBL/GenBank/DDBJ whole genome shotgun (WGS) entry which is preliminary data.</text>
</comment>
<keyword evidence="7" id="KW-1185">Reference proteome</keyword>
<protein>
    <submittedName>
        <fullName evidence="6">CidB/LrgB family autolysis modulator</fullName>
    </submittedName>
</protein>
<dbReference type="InterPro" id="IPR007300">
    <property type="entry name" value="CidB/LrgB"/>
</dbReference>
<feature type="transmembrane region" description="Helical" evidence="5">
    <location>
        <begin position="203"/>
        <end position="224"/>
    </location>
</feature>
<feature type="transmembrane region" description="Helical" evidence="5">
    <location>
        <begin position="30"/>
        <end position="49"/>
    </location>
</feature>
<organism evidence="6 7">
    <name type="scientific">Rodentibacter caecimuris</name>
    <dbReference type="NCBI Taxonomy" id="1796644"/>
    <lineage>
        <taxon>Bacteria</taxon>
        <taxon>Pseudomonadati</taxon>
        <taxon>Pseudomonadota</taxon>
        <taxon>Gammaproteobacteria</taxon>
        <taxon>Pasteurellales</taxon>
        <taxon>Pasteurellaceae</taxon>
        <taxon>Rodentibacter</taxon>
    </lineage>
</organism>
<evidence type="ECO:0000256" key="2">
    <source>
        <dbReference type="ARBA" id="ARBA00022692"/>
    </source>
</evidence>
<evidence type="ECO:0000256" key="5">
    <source>
        <dbReference type="SAM" id="Phobius"/>
    </source>
</evidence>
<feature type="transmembrane region" description="Helical" evidence="5">
    <location>
        <begin position="91"/>
        <end position="116"/>
    </location>
</feature>
<evidence type="ECO:0000256" key="3">
    <source>
        <dbReference type="ARBA" id="ARBA00022989"/>
    </source>
</evidence>
<keyword evidence="3 5" id="KW-1133">Transmembrane helix</keyword>
<evidence type="ECO:0000256" key="4">
    <source>
        <dbReference type="ARBA" id="ARBA00023136"/>
    </source>
</evidence>